<keyword evidence="1" id="KW-0812">Transmembrane</keyword>
<evidence type="ECO:0008006" key="4">
    <source>
        <dbReference type="Google" id="ProtNLM"/>
    </source>
</evidence>
<keyword evidence="3" id="KW-1185">Reference proteome</keyword>
<keyword evidence="1" id="KW-1133">Transmembrane helix</keyword>
<keyword evidence="1" id="KW-0472">Membrane</keyword>
<evidence type="ECO:0000313" key="3">
    <source>
        <dbReference type="Proteomes" id="UP000806285"/>
    </source>
</evidence>
<organism evidence="2 3">
    <name type="scientific">Ramlibacter pallidus</name>
    <dbReference type="NCBI Taxonomy" id="2780087"/>
    <lineage>
        <taxon>Bacteria</taxon>
        <taxon>Pseudomonadati</taxon>
        <taxon>Pseudomonadota</taxon>
        <taxon>Betaproteobacteria</taxon>
        <taxon>Burkholderiales</taxon>
        <taxon>Comamonadaceae</taxon>
        <taxon>Ramlibacter</taxon>
    </lineage>
</organism>
<dbReference type="RefSeq" id="WP_193675800.1">
    <property type="nucleotide sequence ID" value="NZ_JADDIV010000002.1"/>
</dbReference>
<sequence length="121" mass="13489">MQSYLVPLALVGAIAWIGKPAWWATSMLAGGAMFAWDYLWGEWRVLDGRYGLKLAGVGLVLIGASLWLAHGLGVTLAEFLEFARYMRRREGVLYQLPAIGVGMLLYGLLVWSSAWARQRDE</sequence>
<name>A0ABR9S245_9BURK</name>
<accession>A0ABR9S245</accession>
<comment type="caution">
    <text evidence="2">The sequence shown here is derived from an EMBL/GenBank/DDBJ whole genome shotgun (WGS) entry which is preliminary data.</text>
</comment>
<evidence type="ECO:0000256" key="1">
    <source>
        <dbReference type="SAM" id="Phobius"/>
    </source>
</evidence>
<protein>
    <recommendedName>
        <fullName evidence="4">Lycopene cyclase domain-containing protein</fullName>
    </recommendedName>
</protein>
<dbReference type="EMBL" id="JADDIV010000002">
    <property type="protein sequence ID" value="MBE7367174.1"/>
    <property type="molecule type" value="Genomic_DNA"/>
</dbReference>
<evidence type="ECO:0000313" key="2">
    <source>
        <dbReference type="EMBL" id="MBE7367174.1"/>
    </source>
</evidence>
<gene>
    <name evidence="2" type="ORF">IM787_06340</name>
</gene>
<dbReference type="Proteomes" id="UP000806285">
    <property type="component" value="Unassembled WGS sequence"/>
</dbReference>
<feature type="transmembrane region" description="Helical" evidence="1">
    <location>
        <begin position="52"/>
        <end position="72"/>
    </location>
</feature>
<reference evidence="2 3" key="1">
    <citation type="submission" date="2020-10" db="EMBL/GenBank/DDBJ databases">
        <title>Ramlibacter sp. HM2 16S ribosomal RNA gene Genome sequencing and assembly.</title>
        <authorList>
            <person name="Kang M."/>
        </authorList>
    </citation>
    <scope>NUCLEOTIDE SEQUENCE [LARGE SCALE GENOMIC DNA]</scope>
    <source>
        <strain evidence="2 3">HM2</strain>
    </source>
</reference>
<feature type="transmembrane region" description="Helical" evidence="1">
    <location>
        <begin position="92"/>
        <end position="111"/>
    </location>
</feature>
<proteinExistence type="predicted"/>
<feature type="transmembrane region" description="Helical" evidence="1">
    <location>
        <begin position="20"/>
        <end position="40"/>
    </location>
</feature>